<keyword evidence="8 14" id="KW-0812">Transmembrane</keyword>
<feature type="transmembrane region" description="Helical" evidence="14">
    <location>
        <begin position="447"/>
        <end position="466"/>
    </location>
</feature>
<dbReference type="PANTHER" id="PTHR12989:SF10">
    <property type="entry name" value="DOL-P-GLC:GLC(2)MAN(9)GLCNAC(2)-PP-DOL ALPHA-1,2-GLUCOSYLTRANSFERASE-RELATED"/>
    <property type="match status" value="1"/>
</dbReference>
<keyword evidence="11 14" id="KW-0472">Membrane</keyword>
<feature type="transmembrane region" description="Helical" evidence="14">
    <location>
        <begin position="12"/>
        <end position="34"/>
    </location>
</feature>
<evidence type="ECO:0000256" key="12">
    <source>
        <dbReference type="ARBA" id="ARBA00044727"/>
    </source>
</evidence>
<comment type="subcellular location">
    <subcellularLocation>
        <location evidence="1">Endoplasmic reticulum membrane</location>
        <topology evidence="1">Multi-pass membrane protein</topology>
    </subcellularLocation>
</comment>
<reference evidence="16" key="3">
    <citation type="submission" date="2020-12" db="UniProtKB">
        <authorList>
            <consortium name="EnsemblPlants"/>
        </authorList>
    </citation>
    <scope>IDENTIFICATION</scope>
</reference>
<comment type="similarity">
    <text evidence="3 14">Belongs to the ALG10 glucosyltransferase family.</text>
</comment>
<dbReference type="EnsemblPlants" id="Pp3c4_12410V3.2">
    <property type="protein sequence ID" value="Pp3c4_12410V3.2"/>
    <property type="gene ID" value="Pp3c4_12410"/>
</dbReference>
<evidence type="ECO:0000256" key="11">
    <source>
        <dbReference type="ARBA" id="ARBA00023136"/>
    </source>
</evidence>
<feature type="transmembrane region" description="Helical" evidence="14">
    <location>
        <begin position="178"/>
        <end position="209"/>
    </location>
</feature>
<comment type="function">
    <text evidence="12">Dol-P-Glc:Glc(2)Man(9)GlcNAc(2)-PP-Dol alpha-1,2-glucosyltransferase that operates in the biosynthetic pathway of dolichol-linked oligosaccharides, the glycan precursors employed in protein asparagine (N)-glycosylation. The assembly of dolichol-linked oligosaccharides begins on the cytosolic side of the endoplasmic reticulum membrane and finishes in its lumen. The sequential addition of sugars to dolichol pyrophosphate produces dolichol-linked oligosaccharides containing fourteen sugars, including two GlcNAcs, nine mannoses and three glucoses. Once assembled, the oligosaccharide is transferred from the lipid to nascent proteins by oligosaccharyltransferases. In the lumen of the endoplasmic reticulum, adds the third and last glucose residue from dolichyl phosphate glucose (Dol-P-Glc) onto the lipid-linked oligosaccharide intermediate Glc(2)Man(9)GlcNAc(2)-PP-Dol to produce Glc(3)Man(9)GlcNAc(2)-PP-Dol.</text>
</comment>
<evidence type="ECO:0000313" key="16">
    <source>
        <dbReference type="EnsemblPlants" id="Pp3c4_12410V3.1"/>
    </source>
</evidence>
<feature type="transmembrane region" description="Helical" evidence="14">
    <location>
        <begin position="419"/>
        <end position="440"/>
    </location>
</feature>
<dbReference type="KEGG" id="ppp:112280910"/>
<organism evidence="15">
    <name type="scientific">Physcomitrium patens</name>
    <name type="common">Spreading-leaved earth moss</name>
    <name type="synonym">Physcomitrella patens</name>
    <dbReference type="NCBI Taxonomy" id="3218"/>
    <lineage>
        <taxon>Eukaryota</taxon>
        <taxon>Viridiplantae</taxon>
        <taxon>Streptophyta</taxon>
        <taxon>Embryophyta</taxon>
        <taxon>Bryophyta</taxon>
        <taxon>Bryophytina</taxon>
        <taxon>Bryopsida</taxon>
        <taxon>Funariidae</taxon>
        <taxon>Funariales</taxon>
        <taxon>Funariaceae</taxon>
        <taxon>Physcomitrium</taxon>
    </lineage>
</organism>
<dbReference type="EMBL" id="ABEU02000004">
    <property type="protein sequence ID" value="PNR55218.1"/>
    <property type="molecule type" value="Genomic_DNA"/>
</dbReference>
<dbReference type="RefSeq" id="XP_024372620.1">
    <property type="nucleotide sequence ID" value="XM_024516852.2"/>
</dbReference>
<evidence type="ECO:0000256" key="10">
    <source>
        <dbReference type="ARBA" id="ARBA00022989"/>
    </source>
</evidence>
<comment type="pathway">
    <text evidence="2">Protein modification; protein glycosylation.</text>
</comment>
<dbReference type="EC" id="2.4.1.256" evidence="4 14"/>
<keyword evidence="7" id="KW-0808">Transferase</keyword>
<keyword evidence="10 14" id="KW-1133">Transmembrane helix</keyword>
<gene>
    <name evidence="16" type="primary">LOC112280910</name>
    <name evidence="15" type="ORF">PHYPA_006113</name>
</gene>
<sequence>MYPYREMAMTKGAMGQVVMVAMLSMCLVPVSFLVNRIVPEVYMDEMFHIPQAQEYCKGDFHKWDPMITTFPGLYLLSLVYVGMVLPAAKFLHVTPSLLELCNPAVLRSVNLALLLLCSLLFFNIIRHLEPKRSERKALAKAFLLSLYPLHWFFAFLYYTDVGSTTAVMAMYLAGLKRAYWISSLLAAIAVMFRQTNVVWVIFVVCAGILDMLSSPMNSSTDVRKELTDIPSIDRTLRILATDLEDLKGVRRRRAAQNSSLSFISPDTEVKQKGPRKFESRGLVWEVHALVKLAWAERTMILQNFSPLIAVILAFFAFVLHNGGIVVGAKDAHKVSPHFAQICYFGLVTAAALAPVHFWPHRIYDAARQLHKRHVWVFALGGCTLAFLFVHYFSFAHPYLLADNRHYTFYLWKKVICAHWSAKYCLIPLYVYSWWSIYNCLQNYKSKLWILVLFVGIVGVLVPTPLIEFRYYTIPMYLIALHCRMEQDHEDLESLLVALIYTAVNVSTMYLFLYRPFQWAHEPGVQRFMW</sequence>
<keyword evidence="17" id="KW-1185">Reference proteome</keyword>
<feature type="transmembrane region" description="Helical" evidence="14">
    <location>
        <begin position="72"/>
        <end position="92"/>
    </location>
</feature>
<dbReference type="GO" id="GO:0006488">
    <property type="term" value="P:dolichol-linked oligosaccharide biosynthetic process"/>
    <property type="evidence" value="ECO:0007669"/>
    <property type="project" value="UniProtKB-UniRule"/>
</dbReference>
<accession>A0A2K1KN62</accession>
<dbReference type="STRING" id="3218.A0A2K1KN62"/>
<evidence type="ECO:0000256" key="8">
    <source>
        <dbReference type="ARBA" id="ARBA00022692"/>
    </source>
</evidence>
<keyword evidence="9" id="KW-0256">Endoplasmic reticulum</keyword>
<feature type="transmembrane region" description="Helical" evidence="14">
    <location>
        <begin position="137"/>
        <end position="158"/>
    </location>
</feature>
<evidence type="ECO:0000256" key="2">
    <source>
        <dbReference type="ARBA" id="ARBA00004922"/>
    </source>
</evidence>
<evidence type="ECO:0000256" key="6">
    <source>
        <dbReference type="ARBA" id="ARBA00022676"/>
    </source>
</evidence>
<keyword evidence="6 14" id="KW-0328">Glycosyltransferase</keyword>
<evidence type="ECO:0000313" key="15">
    <source>
        <dbReference type="EMBL" id="PNR55218.1"/>
    </source>
</evidence>
<comment type="catalytic activity">
    <reaction evidence="13">
        <text>an alpha-D-Glc-(1-&gt;3)-alpha-D-Glc-(1-&gt;3)-alpha-D-Man-(1-&gt;2)-alpha-D-Man-(1-&gt;2)-alpha-D-Man-(1-&gt;3)-[alpha-D-Man-(1-&gt;2)-alpha-D-Man-(1-&gt;3)-[alpha-D-Man-(1-&gt;2)-alpha-D-Man-(1-&gt;6)]-alpha-D-Man-(1-&gt;6)]-beta-D-Man-(1-&gt;4)-beta-D-GlcNAc-(1-&gt;4)-alpha-D-GlcNAc-diphospho-di-trans,poly-cis-dolichol + a di-trans,poly-cis-dolichyl beta-D-glucosyl phosphate = a alpha-D-Glc-(1-&gt;2)-alpha-D-Glc-(1-&gt;3)-alpha-D-Glc-(1-&gt;3)-alpha-D-Man-(1-&gt;2)-alpha-D-Man-(1-&gt;2)-alpha-D-Man-(1-&gt;3)-[alpha-D-Man-(1-&gt;2)-alpha-D-Man-(1-&gt;3)-[alpha-D-Man-(1-&gt;2)-alpha-D-Man-(1-&gt;6)]-alpha-D-Man-(1-&gt;6)]-beta-D-Man-(1-&gt;4)-beta-D-GlcNAc-(1-&gt;4)-alpha-D-GlcNAc-diphospho-di-trans,poly-cis-dolichol + a di-trans,poly-cis-dolichyl phosphate + H(+)</text>
        <dbReference type="Rhea" id="RHEA:29543"/>
        <dbReference type="Rhea" id="RHEA-COMP:19498"/>
        <dbReference type="Rhea" id="RHEA-COMP:19502"/>
        <dbReference type="Rhea" id="RHEA-COMP:19512"/>
        <dbReference type="Rhea" id="RHEA-COMP:19522"/>
        <dbReference type="ChEBI" id="CHEBI:15378"/>
        <dbReference type="ChEBI" id="CHEBI:57525"/>
        <dbReference type="ChEBI" id="CHEBI:57683"/>
        <dbReference type="ChEBI" id="CHEBI:132522"/>
        <dbReference type="ChEBI" id="CHEBI:132523"/>
        <dbReference type="EC" id="2.4.1.256"/>
    </reaction>
    <physiologicalReaction direction="left-to-right" evidence="13">
        <dbReference type="Rhea" id="RHEA:29544"/>
    </physiologicalReaction>
</comment>
<protein>
    <recommendedName>
        <fullName evidence="5 14">Dol-P-Glc:Glc(2)Man(9)GlcNAc(2)-PP-Dol alpha-1,2-glucosyltransferase</fullName>
        <ecNumber evidence="4 14">2.4.1.256</ecNumber>
    </recommendedName>
</protein>
<evidence type="ECO:0000256" key="9">
    <source>
        <dbReference type="ARBA" id="ARBA00022824"/>
    </source>
</evidence>
<feature type="transmembrane region" description="Helical" evidence="14">
    <location>
        <begin position="307"/>
        <end position="328"/>
    </location>
</feature>
<evidence type="ECO:0000256" key="14">
    <source>
        <dbReference type="PIRNR" id="PIRNR028810"/>
    </source>
</evidence>
<feature type="transmembrane region" description="Helical" evidence="14">
    <location>
        <begin position="374"/>
        <end position="399"/>
    </location>
</feature>
<evidence type="ECO:0000313" key="17">
    <source>
        <dbReference type="Proteomes" id="UP000006727"/>
    </source>
</evidence>
<evidence type="ECO:0000256" key="7">
    <source>
        <dbReference type="ARBA" id="ARBA00022679"/>
    </source>
</evidence>
<name>A0A2K1KN62_PHYPA</name>
<dbReference type="Gramene" id="Pp3c4_12410V3.1">
    <property type="protein sequence ID" value="Pp3c4_12410V3.1"/>
    <property type="gene ID" value="Pp3c4_12410"/>
</dbReference>
<dbReference type="Gramene" id="Pp3c4_12410V3.2">
    <property type="protein sequence ID" value="Pp3c4_12410V3.2"/>
    <property type="gene ID" value="Pp3c4_12410"/>
</dbReference>
<dbReference type="FunCoup" id="A0A2K1KN62">
    <property type="interactions" value="4087"/>
</dbReference>
<dbReference type="AlphaFoldDB" id="A0A2K1KN62"/>
<reference evidence="15 17" key="2">
    <citation type="journal article" date="2018" name="Plant J.">
        <title>The Physcomitrella patens chromosome-scale assembly reveals moss genome structure and evolution.</title>
        <authorList>
            <person name="Lang D."/>
            <person name="Ullrich K.K."/>
            <person name="Murat F."/>
            <person name="Fuchs J."/>
            <person name="Jenkins J."/>
            <person name="Haas F.B."/>
            <person name="Piednoel M."/>
            <person name="Gundlach H."/>
            <person name="Van Bel M."/>
            <person name="Meyberg R."/>
            <person name="Vives C."/>
            <person name="Morata J."/>
            <person name="Symeonidi A."/>
            <person name="Hiss M."/>
            <person name="Muchero W."/>
            <person name="Kamisugi Y."/>
            <person name="Saleh O."/>
            <person name="Blanc G."/>
            <person name="Decker E.L."/>
            <person name="van Gessel N."/>
            <person name="Grimwood J."/>
            <person name="Hayes R.D."/>
            <person name="Graham S.W."/>
            <person name="Gunter L.E."/>
            <person name="McDaniel S.F."/>
            <person name="Hoernstein S.N.W."/>
            <person name="Larsson A."/>
            <person name="Li F.W."/>
            <person name="Perroud P.F."/>
            <person name="Phillips J."/>
            <person name="Ranjan P."/>
            <person name="Rokshar D.S."/>
            <person name="Rothfels C.J."/>
            <person name="Schneider L."/>
            <person name="Shu S."/>
            <person name="Stevenson D.W."/>
            <person name="Thummler F."/>
            <person name="Tillich M."/>
            <person name="Villarreal Aguilar J.C."/>
            <person name="Widiez T."/>
            <person name="Wong G.K."/>
            <person name="Wymore A."/>
            <person name="Zhang Y."/>
            <person name="Zimmer A.D."/>
            <person name="Quatrano R.S."/>
            <person name="Mayer K.F.X."/>
            <person name="Goodstein D."/>
            <person name="Casacuberta J.M."/>
            <person name="Vandepoele K."/>
            <person name="Reski R."/>
            <person name="Cuming A.C."/>
            <person name="Tuskan G.A."/>
            <person name="Maumus F."/>
            <person name="Salse J."/>
            <person name="Schmutz J."/>
            <person name="Rensing S.A."/>
        </authorList>
    </citation>
    <scope>NUCLEOTIDE SEQUENCE [LARGE SCALE GENOMIC DNA]</scope>
    <source>
        <strain evidence="16 17">cv. Gransden 2004</strain>
    </source>
</reference>
<dbReference type="EnsemblPlants" id="Pp3c4_12410V3.1">
    <property type="protein sequence ID" value="Pp3c4_12410V3.1"/>
    <property type="gene ID" value="Pp3c4_12410"/>
</dbReference>
<dbReference type="Pfam" id="PF04922">
    <property type="entry name" value="DIE2_ALG10"/>
    <property type="match status" value="1"/>
</dbReference>
<evidence type="ECO:0000256" key="1">
    <source>
        <dbReference type="ARBA" id="ARBA00004477"/>
    </source>
</evidence>
<dbReference type="GeneID" id="112280910"/>
<dbReference type="InterPro" id="IPR016900">
    <property type="entry name" value="Alg10"/>
</dbReference>
<evidence type="ECO:0000256" key="13">
    <source>
        <dbReference type="ARBA" id="ARBA00048064"/>
    </source>
</evidence>
<evidence type="ECO:0000256" key="4">
    <source>
        <dbReference type="ARBA" id="ARBA00011967"/>
    </source>
</evidence>
<dbReference type="PANTHER" id="PTHR12989">
    <property type="entry name" value="ALPHA-1,2-GLUCOSYLTRANSFERASE ALG10"/>
    <property type="match status" value="1"/>
</dbReference>
<dbReference type="GO" id="GO:0006487">
    <property type="term" value="P:protein N-linked glycosylation"/>
    <property type="evidence" value="ECO:0000318"/>
    <property type="project" value="GO_Central"/>
</dbReference>
<proteinExistence type="inferred from homology"/>
<feature type="transmembrane region" description="Helical" evidence="14">
    <location>
        <begin position="494"/>
        <end position="512"/>
    </location>
</feature>
<evidence type="ECO:0000256" key="3">
    <source>
        <dbReference type="ARBA" id="ARBA00010600"/>
    </source>
</evidence>
<dbReference type="GO" id="GO:0005783">
    <property type="term" value="C:endoplasmic reticulum"/>
    <property type="evidence" value="ECO:0000318"/>
    <property type="project" value="GO_Central"/>
</dbReference>
<dbReference type="GO" id="GO:0005789">
    <property type="term" value="C:endoplasmic reticulum membrane"/>
    <property type="evidence" value="ECO:0007669"/>
    <property type="project" value="UniProtKB-SubCell"/>
</dbReference>
<dbReference type="GO" id="GO:0106073">
    <property type="term" value="F:dolichyl pyrophosphate Glc2Man9GlcNAc2 alpha-1,2-glucosyltransferase activity"/>
    <property type="evidence" value="ECO:0000318"/>
    <property type="project" value="GO_Central"/>
</dbReference>
<dbReference type="PaxDb" id="3218-PP1S284_48V6.1"/>
<reference evidence="15 17" key="1">
    <citation type="journal article" date="2008" name="Science">
        <title>The Physcomitrella genome reveals evolutionary insights into the conquest of land by plants.</title>
        <authorList>
            <person name="Rensing S."/>
            <person name="Lang D."/>
            <person name="Zimmer A."/>
            <person name="Terry A."/>
            <person name="Salamov A."/>
            <person name="Shapiro H."/>
            <person name="Nishiyama T."/>
            <person name="Perroud P.-F."/>
            <person name="Lindquist E."/>
            <person name="Kamisugi Y."/>
            <person name="Tanahashi T."/>
            <person name="Sakakibara K."/>
            <person name="Fujita T."/>
            <person name="Oishi K."/>
            <person name="Shin-I T."/>
            <person name="Kuroki Y."/>
            <person name="Toyoda A."/>
            <person name="Suzuki Y."/>
            <person name="Hashimoto A."/>
            <person name="Yamaguchi K."/>
            <person name="Sugano A."/>
            <person name="Kohara Y."/>
            <person name="Fujiyama A."/>
            <person name="Anterola A."/>
            <person name="Aoki S."/>
            <person name="Ashton N."/>
            <person name="Barbazuk W.B."/>
            <person name="Barker E."/>
            <person name="Bennetzen J."/>
            <person name="Bezanilla M."/>
            <person name="Blankenship R."/>
            <person name="Cho S.H."/>
            <person name="Dutcher S."/>
            <person name="Estelle M."/>
            <person name="Fawcett J.A."/>
            <person name="Gundlach H."/>
            <person name="Hanada K."/>
            <person name="Heyl A."/>
            <person name="Hicks K.A."/>
            <person name="Hugh J."/>
            <person name="Lohr M."/>
            <person name="Mayer K."/>
            <person name="Melkozernov A."/>
            <person name="Murata T."/>
            <person name="Nelson D."/>
            <person name="Pils B."/>
            <person name="Prigge M."/>
            <person name="Reiss B."/>
            <person name="Renner T."/>
            <person name="Rombauts S."/>
            <person name="Rushton P."/>
            <person name="Sanderfoot A."/>
            <person name="Schween G."/>
            <person name="Shiu S.-H."/>
            <person name="Stueber K."/>
            <person name="Theodoulou F.L."/>
            <person name="Tu H."/>
            <person name="Van de Peer Y."/>
            <person name="Verrier P.J."/>
            <person name="Waters E."/>
            <person name="Wood A."/>
            <person name="Yang L."/>
            <person name="Cove D."/>
            <person name="Cuming A."/>
            <person name="Hasebe M."/>
            <person name="Lucas S."/>
            <person name="Mishler D.B."/>
            <person name="Reski R."/>
            <person name="Grigoriev I."/>
            <person name="Quatrano R.S."/>
            <person name="Boore J.L."/>
        </authorList>
    </citation>
    <scope>NUCLEOTIDE SEQUENCE [LARGE SCALE GENOMIC DNA]</scope>
    <source>
        <strain evidence="16 17">cv. Gransden 2004</strain>
    </source>
</reference>
<dbReference type="PIRSF" id="PIRSF028810">
    <property type="entry name" value="Alpha1_2_glucosyltferase_Alg10"/>
    <property type="match status" value="1"/>
</dbReference>
<feature type="transmembrane region" description="Helical" evidence="14">
    <location>
        <begin position="104"/>
        <end position="125"/>
    </location>
</feature>
<feature type="transmembrane region" description="Helical" evidence="14">
    <location>
        <begin position="334"/>
        <end position="353"/>
    </location>
</feature>
<dbReference type="Proteomes" id="UP000006727">
    <property type="component" value="Chromosome 4"/>
</dbReference>
<evidence type="ECO:0000256" key="5">
    <source>
        <dbReference type="ARBA" id="ARBA00018512"/>
    </source>
</evidence>
<dbReference type="OMA" id="VWDSKIT"/>